<protein>
    <submittedName>
        <fullName evidence="1">Uncharacterized protein</fullName>
    </submittedName>
</protein>
<evidence type="ECO:0000313" key="1">
    <source>
        <dbReference type="EMBL" id="KAK1262367.1"/>
    </source>
</evidence>
<dbReference type="EMBL" id="JAUJYN010000010">
    <property type="protein sequence ID" value="KAK1262367.1"/>
    <property type="molecule type" value="Genomic_DNA"/>
</dbReference>
<gene>
    <name evidence="1" type="ORF">QJS04_geneDACA011514</name>
</gene>
<reference evidence="1" key="2">
    <citation type="submission" date="2023-06" db="EMBL/GenBank/DDBJ databases">
        <authorList>
            <person name="Ma L."/>
            <person name="Liu K.-W."/>
            <person name="Li Z."/>
            <person name="Hsiao Y.-Y."/>
            <person name="Qi Y."/>
            <person name="Fu T."/>
            <person name="Tang G."/>
            <person name="Zhang D."/>
            <person name="Sun W.-H."/>
            <person name="Liu D.-K."/>
            <person name="Li Y."/>
            <person name="Chen G.-Z."/>
            <person name="Liu X.-D."/>
            <person name="Liao X.-Y."/>
            <person name="Jiang Y.-T."/>
            <person name="Yu X."/>
            <person name="Hao Y."/>
            <person name="Huang J."/>
            <person name="Zhao X.-W."/>
            <person name="Ke S."/>
            <person name="Chen Y.-Y."/>
            <person name="Wu W.-L."/>
            <person name="Hsu J.-L."/>
            <person name="Lin Y.-F."/>
            <person name="Huang M.-D."/>
            <person name="Li C.-Y."/>
            <person name="Huang L."/>
            <person name="Wang Z.-W."/>
            <person name="Zhao X."/>
            <person name="Zhong W.-Y."/>
            <person name="Peng D.-H."/>
            <person name="Ahmad S."/>
            <person name="Lan S."/>
            <person name="Zhang J.-S."/>
            <person name="Tsai W.-C."/>
            <person name="Van De Peer Y."/>
            <person name="Liu Z.-J."/>
        </authorList>
    </citation>
    <scope>NUCLEOTIDE SEQUENCE</scope>
    <source>
        <strain evidence="1">SCP</strain>
        <tissue evidence="1">Leaves</tissue>
    </source>
</reference>
<name>A0AAV9AE99_ACOGR</name>
<proteinExistence type="predicted"/>
<organism evidence="1 2">
    <name type="scientific">Acorus gramineus</name>
    <name type="common">Dwarf sweet flag</name>
    <dbReference type="NCBI Taxonomy" id="55184"/>
    <lineage>
        <taxon>Eukaryota</taxon>
        <taxon>Viridiplantae</taxon>
        <taxon>Streptophyta</taxon>
        <taxon>Embryophyta</taxon>
        <taxon>Tracheophyta</taxon>
        <taxon>Spermatophyta</taxon>
        <taxon>Magnoliopsida</taxon>
        <taxon>Liliopsida</taxon>
        <taxon>Acoraceae</taxon>
        <taxon>Acorus</taxon>
    </lineage>
</organism>
<dbReference type="Proteomes" id="UP001179952">
    <property type="component" value="Unassembled WGS sequence"/>
</dbReference>
<dbReference type="AlphaFoldDB" id="A0AAV9AE99"/>
<evidence type="ECO:0000313" key="2">
    <source>
        <dbReference type="Proteomes" id="UP001179952"/>
    </source>
</evidence>
<keyword evidence="2" id="KW-1185">Reference proteome</keyword>
<sequence length="57" mass="6526">MWVDTMRRMGVVEDNQPPIQNKVEKENSGPWPTGLMYSDVAHASVSCCWFLLSFSCF</sequence>
<comment type="caution">
    <text evidence="1">The sequence shown here is derived from an EMBL/GenBank/DDBJ whole genome shotgun (WGS) entry which is preliminary data.</text>
</comment>
<reference evidence="1" key="1">
    <citation type="journal article" date="2023" name="Nat. Commun.">
        <title>Diploid and tetraploid genomes of Acorus and the evolution of monocots.</title>
        <authorList>
            <person name="Ma L."/>
            <person name="Liu K.W."/>
            <person name="Li Z."/>
            <person name="Hsiao Y.Y."/>
            <person name="Qi Y."/>
            <person name="Fu T."/>
            <person name="Tang G.D."/>
            <person name="Zhang D."/>
            <person name="Sun W.H."/>
            <person name="Liu D.K."/>
            <person name="Li Y."/>
            <person name="Chen G.Z."/>
            <person name="Liu X.D."/>
            <person name="Liao X.Y."/>
            <person name="Jiang Y.T."/>
            <person name="Yu X."/>
            <person name="Hao Y."/>
            <person name="Huang J."/>
            <person name="Zhao X.W."/>
            <person name="Ke S."/>
            <person name="Chen Y.Y."/>
            <person name="Wu W.L."/>
            <person name="Hsu J.L."/>
            <person name="Lin Y.F."/>
            <person name="Huang M.D."/>
            <person name="Li C.Y."/>
            <person name="Huang L."/>
            <person name="Wang Z.W."/>
            <person name="Zhao X."/>
            <person name="Zhong W.Y."/>
            <person name="Peng D.H."/>
            <person name="Ahmad S."/>
            <person name="Lan S."/>
            <person name="Zhang J.S."/>
            <person name="Tsai W.C."/>
            <person name="Van de Peer Y."/>
            <person name="Liu Z.J."/>
        </authorList>
    </citation>
    <scope>NUCLEOTIDE SEQUENCE</scope>
    <source>
        <strain evidence="1">SCP</strain>
    </source>
</reference>
<accession>A0AAV9AE99</accession>